<keyword evidence="2 7" id="KW-0285">Flavoprotein</keyword>
<dbReference type="PANTHER" id="PTHR43821">
    <property type="entry name" value="NAD(P)H NITROREDUCTASE YDJA-RELATED"/>
    <property type="match status" value="1"/>
</dbReference>
<keyword evidence="5 7" id="KW-0560">Oxidoreductase</keyword>
<feature type="binding site" description="in other chain" evidence="8">
    <location>
        <begin position="137"/>
        <end position="139"/>
    </location>
    <ligand>
        <name>FMN</name>
        <dbReference type="ChEBI" id="CHEBI:58210"/>
        <note>ligand shared between dimeric partners</note>
    </ligand>
</feature>
<evidence type="ECO:0000259" key="9">
    <source>
        <dbReference type="Pfam" id="PF00881"/>
    </source>
</evidence>
<keyword evidence="6 7" id="KW-0520">NAD</keyword>
<keyword evidence="3 7" id="KW-0288">FMN</keyword>
<evidence type="ECO:0000256" key="3">
    <source>
        <dbReference type="ARBA" id="ARBA00022643"/>
    </source>
</evidence>
<dbReference type="GO" id="GO:0016491">
    <property type="term" value="F:oxidoreductase activity"/>
    <property type="evidence" value="ECO:0007669"/>
    <property type="project" value="UniProtKB-UniRule"/>
</dbReference>
<accession>A0A2G1VT66</accession>
<evidence type="ECO:0000256" key="7">
    <source>
        <dbReference type="PIRNR" id="PIRNR000232"/>
    </source>
</evidence>
<reference evidence="10 11" key="1">
    <citation type="submission" date="2017-08" db="EMBL/GenBank/DDBJ databases">
        <title>The whole genome shortgun sequences of strain Leeuwenhoekiella nanhaiensis G18 from the South China Sea.</title>
        <authorList>
            <person name="Liu Q."/>
        </authorList>
    </citation>
    <scope>NUCLEOTIDE SEQUENCE [LARGE SCALE GENOMIC DNA]</scope>
    <source>
        <strain evidence="10 11">G18</strain>
    </source>
</reference>
<keyword evidence="4 7" id="KW-0521">NADP</keyword>
<dbReference type="AlphaFoldDB" id="A0A2G1VT66"/>
<dbReference type="RefSeq" id="WP_099645786.1">
    <property type="nucleotide sequence ID" value="NZ_KZ319289.1"/>
</dbReference>
<proteinExistence type="inferred from homology"/>
<evidence type="ECO:0000256" key="2">
    <source>
        <dbReference type="ARBA" id="ARBA00022630"/>
    </source>
</evidence>
<evidence type="ECO:0000313" key="10">
    <source>
        <dbReference type="EMBL" id="PHQ29945.1"/>
    </source>
</evidence>
<dbReference type="EC" id="1.-.-.-" evidence="7"/>
<dbReference type="InterPro" id="IPR026021">
    <property type="entry name" value="YdjA-like"/>
</dbReference>
<evidence type="ECO:0000313" key="11">
    <source>
        <dbReference type="Proteomes" id="UP000229433"/>
    </source>
</evidence>
<evidence type="ECO:0000256" key="5">
    <source>
        <dbReference type="ARBA" id="ARBA00023002"/>
    </source>
</evidence>
<dbReference type="Proteomes" id="UP000229433">
    <property type="component" value="Unassembled WGS sequence"/>
</dbReference>
<comment type="cofactor">
    <cofactor evidence="8">
        <name>FMN</name>
        <dbReference type="ChEBI" id="CHEBI:58210"/>
    </cofactor>
    <text evidence="8">Binds 1 FMN per subunit.</text>
</comment>
<feature type="binding site" description="in other chain" evidence="8">
    <location>
        <begin position="10"/>
        <end position="12"/>
    </location>
    <ligand>
        <name>FMN</name>
        <dbReference type="ChEBI" id="CHEBI:58210"/>
        <note>ligand shared between dimeric partners</note>
    </ligand>
</feature>
<dbReference type="InterPro" id="IPR000415">
    <property type="entry name" value="Nitroreductase-like"/>
</dbReference>
<dbReference type="PANTHER" id="PTHR43821:SF1">
    <property type="entry name" value="NAD(P)H NITROREDUCTASE YDJA-RELATED"/>
    <property type="match status" value="1"/>
</dbReference>
<feature type="domain" description="Nitroreductase" evidence="9">
    <location>
        <begin position="7"/>
        <end position="165"/>
    </location>
</feature>
<dbReference type="CDD" id="cd02135">
    <property type="entry name" value="YdjA-like"/>
    <property type="match status" value="1"/>
</dbReference>
<keyword evidence="11" id="KW-1185">Reference proteome</keyword>
<dbReference type="Gene3D" id="3.40.109.10">
    <property type="entry name" value="NADH Oxidase"/>
    <property type="match status" value="1"/>
</dbReference>
<dbReference type="Pfam" id="PF00881">
    <property type="entry name" value="Nitroreductase"/>
    <property type="match status" value="1"/>
</dbReference>
<evidence type="ECO:0000256" key="8">
    <source>
        <dbReference type="PIRSR" id="PIRSR000232-1"/>
    </source>
</evidence>
<name>A0A2G1VT66_9FLAO</name>
<dbReference type="InterPro" id="IPR052530">
    <property type="entry name" value="NAD(P)H_nitroreductase"/>
</dbReference>
<protein>
    <recommendedName>
        <fullName evidence="7">Putative NAD(P)H nitroreductase</fullName>
        <ecNumber evidence="7">1.-.-.-</ecNumber>
    </recommendedName>
</protein>
<dbReference type="OrthoDB" id="9804207at2"/>
<dbReference type="InterPro" id="IPR029479">
    <property type="entry name" value="Nitroreductase"/>
</dbReference>
<dbReference type="EMBL" id="NQXA01000003">
    <property type="protein sequence ID" value="PHQ29945.1"/>
    <property type="molecule type" value="Genomic_DNA"/>
</dbReference>
<sequence>MRLLNILKSRRSIFPNQFTSQNLSKDQILQLLEAANWAPSHRKTNPWRFKVFQGESLTLLADKITAAYTRTTPEKNFSSFKLKKSVEKVMSSGAVIAICMQRDLKDRVPEWEEIAATAMAVQNMWLLTGELGLGGYWSSPGYISDMQEELKLAEGERCLGFFYLGEYRDENPQGDREPIEDKVTWF</sequence>
<evidence type="ECO:0000256" key="6">
    <source>
        <dbReference type="ARBA" id="ARBA00023027"/>
    </source>
</evidence>
<comment type="caution">
    <text evidence="10">The sequence shown here is derived from an EMBL/GenBank/DDBJ whole genome shotgun (WGS) entry which is preliminary data.</text>
</comment>
<feature type="binding site" evidence="8">
    <location>
        <position position="41"/>
    </location>
    <ligand>
        <name>FMN</name>
        <dbReference type="ChEBI" id="CHEBI:58210"/>
        <note>ligand shared between dimeric partners</note>
    </ligand>
</feature>
<organism evidence="10 11">
    <name type="scientific">Leeuwenhoekiella nanhaiensis</name>
    <dbReference type="NCBI Taxonomy" id="1655491"/>
    <lineage>
        <taxon>Bacteria</taxon>
        <taxon>Pseudomonadati</taxon>
        <taxon>Bacteroidota</taxon>
        <taxon>Flavobacteriia</taxon>
        <taxon>Flavobacteriales</taxon>
        <taxon>Flavobacteriaceae</taxon>
        <taxon>Leeuwenhoekiella</taxon>
    </lineage>
</organism>
<gene>
    <name evidence="10" type="ORF">CJ305_08240</name>
</gene>
<evidence type="ECO:0000256" key="1">
    <source>
        <dbReference type="ARBA" id="ARBA00007118"/>
    </source>
</evidence>
<comment type="similarity">
    <text evidence="1 7">Belongs to the nitroreductase family.</text>
</comment>
<dbReference type="SUPFAM" id="SSF55469">
    <property type="entry name" value="FMN-dependent nitroreductase-like"/>
    <property type="match status" value="1"/>
</dbReference>
<dbReference type="PIRSF" id="PIRSF000232">
    <property type="entry name" value="YdjA"/>
    <property type="match status" value="1"/>
</dbReference>
<evidence type="ECO:0000256" key="4">
    <source>
        <dbReference type="ARBA" id="ARBA00022857"/>
    </source>
</evidence>